<accession>A0ABS5JVK8</accession>
<dbReference type="RefSeq" id="WP_212215608.1">
    <property type="nucleotide sequence ID" value="NZ_JAGUCO010000004.1"/>
</dbReference>
<evidence type="ECO:0000256" key="1">
    <source>
        <dbReference type="SAM" id="SignalP"/>
    </source>
</evidence>
<dbReference type="Pfam" id="PF04473">
    <property type="entry name" value="DUF553"/>
    <property type="match status" value="1"/>
</dbReference>
<sequence>MRKLIVFVAIALCVITMNASIKPEVLQTVSKYPGSIKKTEQLAERINKDFTSDEDKAAAIYTWIALNIEYDVKSFFSNKNTSVKYSYQSLEEKEAKEKEIRDKMVHTTLRKKKAVCEGYAYLYKAVSDLCGLESVIISGSSKNNYKLIGREPKGTDHAWNAVKINNQWYLIDATWGAGSVDPSTRKFIKEFTDGYFMMPADRFFSQHFPKDEEWSFVNMSAKDFAELPYYHHAYLLSDDELITPEKGIIKKVKKGEIPFRLRTKKNIINLYFAFDRAKKSTLIEFTKKGDEVTFTVPVENRKSGYFTVFADGEALFSFKLRTK</sequence>
<dbReference type="EMBL" id="JAGUCO010000004">
    <property type="protein sequence ID" value="MBS2098366.1"/>
    <property type="molecule type" value="Genomic_DNA"/>
</dbReference>
<feature type="chain" id="PRO_5045953760" description="Transglutaminase-like domain-containing protein" evidence="1">
    <location>
        <begin position="20"/>
        <end position="323"/>
    </location>
</feature>
<evidence type="ECO:0000313" key="3">
    <source>
        <dbReference type="EMBL" id="MBS2098366.1"/>
    </source>
</evidence>
<name>A0ABS5JVK8_9BACT</name>
<dbReference type="InterPro" id="IPR052557">
    <property type="entry name" value="CAP/Cytokinesis_protein"/>
</dbReference>
<dbReference type="SUPFAM" id="SSF54001">
    <property type="entry name" value="Cysteine proteinases"/>
    <property type="match status" value="1"/>
</dbReference>
<organism evidence="3 4">
    <name type="scientific">Carboxylicivirga linearis</name>
    <dbReference type="NCBI Taxonomy" id="1628157"/>
    <lineage>
        <taxon>Bacteria</taxon>
        <taxon>Pseudomonadati</taxon>
        <taxon>Bacteroidota</taxon>
        <taxon>Bacteroidia</taxon>
        <taxon>Marinilabiliales</taxon>
        <taxon>Marinilabiliaceae</taxon>
        <taxon>Carboxylicivirga</taxon>
    </lineage>
</organism>
<dbReference type="PANTHER" id="PTHR46333:SF2">
    <property type="entry name" value="CYTOKINESIS PROTEIN 3"/>
    <property type="match status" value="1"/>
</dbReference>
<comment type="caution">
    <text evidence="3">The sequence shown here is derived from an EMBL/GenBank/DDBJ whole genome shotgun (WGS) entry which is preliminary data.</text>
</comment>
<evidence type="ECO:0000259" key="2">
    <source>
        <dbReference type="SMART" id="SM00460"/>
    </source>
</evidence>
<dbReference type="InterPro" id="IPR002931">
    <property type="entry name" value="Transglutaminase-like"/>
</dbReference>
<dbReference type="SMART" id="SM00460">
    <property type="entry name" value="TGc"/>
    <property type="match status" value="1"/>
</dbReference>
<gene>
    <name evidence="3" type="ORF">KEM10_08755</name>
</gene>
<dbReference type="InterPro" id="IPR007562">
    <property type="entry name" value="Transglutaminase-like_domain"/>
</dbReference>
<feature type="domain" description="Transglutaminase-like" evidence="2">
    <location>
        <begin position="108"/>
        <end position="175"/>
    </location>
</feature>
<dbReference type="InterPro" id="IPR038765">
    <property type="entry name" value="Papain-like_cys_pep_sf"/>
</dbReference>
<dbReference type="Proteomes" id="UP000708576">
    <property type="component" value="Unassembled WGS sequence"/>
</dbReference>
<protein>
    <recommendedName>
        <fullName evidence="2">Transglutaminase-like domain-containing protein</fullName>
    </recommendedName>
</protein>
<proteinExistence type="predicted"/>
<dbReference type="PANTHER" id="PTHR46333">
    <property type="entry name" value="CYTOKINESIS PROTEIN 3"/>
    <property type="match status" value="1"/>
</dbReference>
<keyword evidence="1" id="KW-0732">Signal</keyword>
<evidence type="ECO:0000313" key="4">
    <source>
        <dbReference type="Proteomes" id="UP000708576"/>
    </source>
</evidence>
<reference evidence="3 4" key="1">
    <citation type="journal article" date="2015" name="Int. J. Syst. Evol. Microbiol.">
        <title>Carboxylicivirga linearis sp. nov., isolated from a sea cucumber culture pond.</title>
        <authorList>
            <person name="Wang F.Q."/>
            <person name="Zhou Y.X."/>
            <person name="Lin X.Z."/>
            <person name="Chen G.J."/>
            <person name="Du Z.J."/>
        </authorList>
    </citation>
    <scope>NUCLEOTIDE SEQUENCE [LARGE SCALE GENOMIC DNA]</scope>
    <source>
        <strain evidence="3 4">FB218</strain>
    </source>
</reference>
<feature type="signal peptide" evidence="1">
    <location>
        <begin position="1"/>
        <end position="19"/>
    </location>
</feature>
<keyword evidence="4" id="KW-1185">Reference proteome</keyword>
<dbReference type="Gene3D" id="3.10.620.30">
    <property type="match status" value="1"/>
</dbReference>